<dbReference type="Pfam" id="PF13365">
    <property type="entry name" value="Trypsin_2"/>
    <property type="match status" value="1"/>
</dbReference>
<evidence type="ECO:0000256" key="2">
    <source>
        <dbReference type="ARBA" id="ARBA00002610"/>
    </source>
</evidence>
<dbReference type="SMART" id="SM00228">
    <property type="entry name" value="PDZ"/>
    <property type="match status" value="2"/>
</dbReference>
<dbReference type="HOGENOM" id="CLU_020120_1_0_6"/>
<feature type="binding site" evidence="17">
    <location>
        <position position="145"/>
    </location>
    <ligand>
        <name>substrate</name>
    </ligand>
</feature>
<feature type="domain" description="PDZ" evidence="19">
    <location>
        <begin position="391"/>
        <end position="483"/>
    </location>
</feature>
<dbReference type="CDD" id="cd23084">
    <property type="entry name" value="cpPDZ2_DegP-like"/>
    <property type="match status" value="1"/>
</dbReference>
<dbReference type="GO" id="GO:0004252">
    <property type="term" value="F:serine-type endopeptidase activity"/>
    <property type="evidence" value="ECO:0007669"/>
    <property type="project" value="InterPro"/>
</dbReference>
<reference evidence="20 21" key="1">
    <citation type="journal article" date="2010" name="J. Bacteriol.">
        <title>Genome sequence of Pantoea ananatis LMG20103, the causative agent of Eucalyptus blight and dieback.</title>
        <authorList>
            <person name="De Maayer P."/>
            <person name="Chan W.Y."/>
            <person name="Venter S.N."/>
            <person name="Toth I.K."/>
            <person name="Birch P.R."/>
            <person name="Joubert F."/>
            <person name="Coutinho T.A."/>
        </authorList>
    </citation>
    <scope>NUCLEOTIDE SEQUENCE [LARGE SCALE GENOMIC DNA]</scope>
    <source>
        <strain evidence="20 21">LMG 20103</strain>
    </source>
</reference>
<evidence type="ECO:0000256" key="14">
    <source>
        <dbReference type="ARBA" id="ARBA00023157"/>
    </source>
</evidence>
<evidence type="ECO:0000256" key="8">
    <source>
        <dbReference type="ARBA" id="ARBA00022729"/>
    </source>
</evidence>
<evidence type="ECO:0000256" key="7">
    <source>
        <dbReference type="ARBA" id="ARBA00022670"/>
    </source>
</evidence>
<accession>D4GI47</accession>
<dbReference type="eggNOG" id="COG0265">
    <property type="taxonomic scope" value="Bacteria"/>
</dbReference>
<evidence type="ECO:0000256" key="9">
    <source>
        <dbReference type="ARBA" id="ARBA00022737"/>
    </source>
</evidence>
<evidence type="ECO:0000256" key="12">
    <source>
        <dbReference type="ARBA" id="ARBA00022825"/>
    </source>
</evidence>
<dbReference type="PRINTS" id="PR00834">
    <property type="entry name" value="PROTEASES2C"/>
</dbReference>
<keyword evidence="7" id="KW-0645">Protease</keyword>
<dbReference type="InterPro" id="IPR001478">
    <property type="entry name" value="PDZ"/>
</dbReference>
<evidence type="ECO:0000256" key="17">
    <source>
        <dbReference type="PIRSR" id="PIRSR611782-2"/>
    </source>
</evidence>
<comment type="catalytic activity">
    <reaction evidence="1">
        <text>Acts on substrates that are at least partially unfolded. The cleavage site P1 residue is normally between a pair of hydrophobic residues, such as Val-|-Val.</text>
        <dbReference type="EC" id="3.4.21.107"/>
    </reaction>
</comment>
<evidence type="ECO:0000256" key="1">
    <source>
        <dbReference type="ARBA" id="ARBA00001772"/>
    </source>
</evidence>
<keyword evidence="18" id="KW-0472">Membrane</keyword>
<dbReference type="CDD" id="cd10839">
    <property type="entry name" value="cpPDZ1_DegP-like"/>
    <property type="match status" value="1"/>
</dbReference>
<comment type="subcellular location">
    <subcellularLocation>
        <location evidence="3">Periplasm</location>
    </subcellularLocation>
</comment>
<dbReference type="FunFam" id="2.40.10.120:FF:000001">
    <property type="entry name" value="Periplasmic serine endoprotease DegP-like"/>
    <property type="match status" value="1"/>
</dbReference>
<dbReference type="NCBIfam" id="NF007526">
    <property type="entry name" value="PRK10139.1"/>
    <property type="match status" value="1"/>
</dbReference>
<evidence type="ECO:0000256" key="10">
    <source>
        <dbReference type="ARBA" id="ARBA00022764"/>
    </source>
</evidence>
<evidence type="ECO:0000256" key="16">
    <source>
        <dbReference type="PIRSR" id="PIRSR611782-1"/>
    </source>
</evidence>
<evidence type="ECO:0000256" key="5">
    <source>
        <dbReference type="ARBA" id="ARBA00013035"/>
    </source>
</evidence>
<feature type="binding site" evidence="17">
    <location>
        <begin position="248"/>
        <end position="250"/>
    </location>
    <ligand>
        <name>substrate</name>
    </ligand>
</feature>
<dbReference type="FunFam" id="2.40.10.10:FF:000001">
    <property type="entry name" value="Periplasmic serine protease DegS"/>
    <property type="match status" value="1"/>
</dbReference>
<dbReference type="GO" id="GO:0042597">
    <property type="term" value="C:periplasmic space"/>
    <property type="evidence" value="ECO:0007669"/>
    <property type="project" value="UniProtKB-SubCell"/>
</dbReference>
<feature type="active site" description="Charge relay system" evidence="16">
    <location>
        <position position="145"/>
    </location>
</feature>
<feature type="binding site" evidence="17">
    <location>
        <position position="89"/>
    </location>
    <ligand>
        <name>substrate</name>
    </ligand>
</feature>
<dbReference type="InterPro" id="IPR001940">
    <property type="entry name" value="Peptidase_S1C"/>
</dbReference>
<dbReference type="FunFam" id="2.30.42.10:FF:000037">
    <property type="entry name" value="Periplasmic serine endoprotease DegP-like"/>
    <property type="match status" value="1"/>
</dbReference>
<dbReference type="FunFam" id="2.30.42.10:FF:000050">
    <property type="entry name" value="Periplasmic serine endoprotease DegP-like"/>
    <property type="match status" value="1"/>
</dbReference>
<feature type="domain" description="PDZ" evidence="19">
    <location>
        <begin position="294"/>
        <end position="385"/>
    </location>
</feature>
<name>D4GI47_PANAM</name>
<evidence type="ECO:0000256" key="18">
    <source>
        <dbReference type="SAM" id="Phobius"/>
    </source>
</evidence>
<proteinExistence type="inferred from homology"/>
<feature type="binding site" evidence="17">
    <location>
        <begin position="305"/>
        <end position="309"/>
    </location>
    <ligand>
        <name>substrate</name>
    </ligand>
</feature>
<keyword evidence="9" id="KW-0677">Repeat</keyword>
<dbReference type="PROSITE" id="PS50106">
    <property type="entry name" value="PDZ"/>
    <property type="match status" value="2"/>
</dbReference>
<dbReference type="Pfam" id="PF00595">
    <property type="entry name" value="PDZ"/>
    <property type="match status" value="2"/>
</dbReference>
<dbReference type="GO" id="GO:0006515">
    <property type="term" value="P:protein quality control for misfolded or incompletely synthesized proteins"/>
    <property type="evidence" value="ECO:0007669"/>
    <property type="project" value="TreeGrafter"/>
</dbReference>
<evidence type="ECO:0000256" key="11">
    <source>
        <dbReference type="ARBA" id="ARBA00022801"/>
    </source>
</evidence>
<feature type="transmembrane region" description="Helical" evidence="18">
    <location>
        <begin position="38"/>
        <end position="60"/>
    </location>
</feature>
<keyword evidence="21" id="KW-1185">Reference proteome</keyword>
<keyword evidence="14" id="KW-1015">Disulfide bond</keyword>
<keyword evidence="13" id="KW-0346">Stress response</keyword>
<evidence type="ECO:0000313" key="20">
    <source>
        <dbReference type="EMBL" id="ADD75577.1"/>
    </source>
</evidence>
<organism evidence="20 21">
    <name type="scientific">Pantoea ananatis (strain LMG 20103)</name>
    <dbReference type="NCBI Taxonomy" id="706191"/>
    <lineage>
        <taxon>Bacteria</taxon>
        <taxon>Pseudomonadati</taxon>
        <taxon>Pseudomonadota</taxon>
        <taxon>Gammaproteobacteria</taxon>
        <taxon>Enterobacterales</taxon>
        <taxon>Erwiniaceae</taxon>
        <taxon>Pantoea</taxon>
    </lineage>
</organism>
<evidence type="ECO:0000259" key="19">
    <source>
        <dbReference type="PROSITE" id="PS50106"/>
    </source>
</evidence>
<keyword evidence="8" id="KW-0732">Signal</keyword>
<evidence type="ECO:0000256" key="15">
    <source>
        <dbReference type="ARBA" id="ARBA00032850"/>
    </source>
</evidence>
<feature type="binding site" evidence="17">
    <location>
        <position position="175"/>
    </location>
    <ligand>
        <name>substrate</name>
    </ligand>
</feature>
<dbReference type="InterPro" id="IPR036034">
    <property type="entry name" value="PDZ_sf"/>
</dbReference>
<dbReference type="SUPFAM" id="SSF50494">
    <property type="entry name" value="Trypsin-like serine proteases"/>
    <property type="match status" value="1"/>
</dbReference>
<dbReference type="SUPFAM" id="SSF50156">
    <property type="entry name" value="PDZ domain-like"/>
    <property type="match status" value="2"/>
</dbReference>
<protein>
    <recommendedName>
        <fullName evidence="6">Probable periplasmic serine endoprotease DegP-like</fullName>
        <ecNumber evidence="5">3.4.21.107</ecNumber>
    </recommendedName>
    <alternativeName>
        <fullName evidence="15">Protease Do</fullName>
    </alternativeName>
</protein>
<keyword evidence="18" id="KW-1133">Transmembrane helix</keyword>
<dbReference type="EC" id="3.4.21.107" evidence="5"/>
<dbReference type="PANTHER" id="PTHR22939">
    <property type="entry name" value="SERINE PROTEASE FAMILY S1C HTRA-RELATED"/>
    <property type="match status" value="1"/>
</dbReference>
<keyword evidence="10" id="KW-0574">Periplasm</keyword>
<dbReference type="NCBIfam" id="TIGR02037">
    <property type="entry name" value="degP_htrA_DO"/>
    <property type="match status" value="1"/>
</dbReference>
<keyword evidence="18" id="KW-0812">Transmembrane</keyword>
<feature type="active site" description="Charge relay system" evidence="16">
    <location>
        <position position="250"/>
    </location>
</feature>
<dbReference type="InterPro" id="IPR009003">
    <property type="entry name" value="Peptidase_S1_PA"/>
</dbReference>
<evidence type="ECO:0000256" key="3">
    <source>
        <dbReference type="ARBA" id="ARBA00004418"/>
    </source>
</evidence>
<dbReference type="PANTHER" id="PTHR22939:SF101">
    <property type="entry name" value="PERIPLASMIC PH-DEPENDENT SERINE ENDOPROTEASE DEGQ"/>
    <property type="match status" value="1"/>
</dbReference>
<comment type="function">
    <text evidence="2">Might be efficient in the degradation of transiently denatured and unfolded proteins which accumulate in the periplasm following stress conditions.</text>
</comment>
<feature type="binding site" evidence="17">
    <location>
        <begin position="266"/>
        <end position="270"/>
    </location>
    <ligand>
        <name>substrate</name>
    </ligand>
</feature>
<gene>
    <name evidence="20" type="primary">degQ</name>
    <name evidence="20" type="ordered locus">PANA_0410</name>
</gene>
<dbReference type="Gene3D" id="2.40.10.120">
    <property type="match status" value="1"/>
</dbReference>
<dbReference type="AlphaFoldDB" id="D4GI47"/>
<keyword evidence="12" id="KW-0720">Serine protease</keyword>
<dbReference type="Proteomes" id="UP000001702">
    <property type="component" value="Chromosome"/>
</dbReference>
<feature type="active site" description="Charge relay system" evidence="16">
    <location>
        <position position="175"/>
    </location>
</feature>
<dbReference type="EMBL" id="CP001875">
    <property type="protein sequence ID" value="ADD75577.1"/>
    <property type="molecule type" value="Genomic_DNA"/>
</dbReference>
<sequence>MTLCPLFLRTPAANGCLIDLLPHFCSESVVAMKKQARLLSALALSIGMSLAAAPGAMATLPAQIQSQPLPSLAPMLEKVLPAVVSVHVEGTQSDAQAQTQDIPEPLKRFFGQLPGGAPSQPQPFEGLGSGVIIDAAKGYVLTNNHVVNGADKINVQLGDGSEYDAKLIGHDEQTDIALIQIQGAKNLTQIKVADSDQLKVGDFAVAIGNPFGLGQTATSGIISALGRSGLNLEGLENFIQTDAAINRGNSGGALVNLNGELIGINTAILASSGGNIGIGFAIPSDMAMNLAEQLIKYGEVKRGQLGIKGTEMTADIAKAFNVDAQRGAFVSEVLPQSAAQKAGIKSGDIIVSVNDKPITSFAELRVKIGTTAPGEKVKLGLLREGKPVSVDVTLEQSAQTTASAQLLSPALQGATLSDGQTKTGDKGVKIDAIEKGTPAEQVGLQKDDVIIGVNRTRIQNIAEMRKVLEAKPPVMALNVVRGEESIYLLLR</sequence>
<evidence type="ECO:0000256" key="4">
    <source>
        <dbReference type="ARBA" id="ARBA00010541"/>
    </source>
</evidence>
<keyword evidence="11" id="KW-0378">Hydrolase</keyword>
<dbReference type="KEGG" id="pam:PANA_0410"/>
<evidence type="ECO:0000256" key="6">
    <source>
        <dbReference type="ARBA" id="ARBA00013958"/>
    </source>
</evidence>
<dbReference type="InterPro" id="IPR011782">
    <property type="entry name" value="Pept_S1C_Do"/>
</dbReference>
<dbReference type="Gene3D" id="2.30.42.10">
    <property type="match status" value="2"/>
</dbReference>
<comment type="similarity">
    <text evidence="4">Belongs to the peptidase S1C family.</text>
</comment>
<dbReference type="MEROPS" id="S01.274"/>
<evidence type="ECO:0000313" key="21">
    <source>
        <dbReference type="Proteomes" id="UP000001702"/>
    </source>
</evidence>
<evidence type="ECO:0000256" key="13">
    <source>
        <dbReference type="ARBA" id="ARBA00023016"/>
    </source>
</evidence>
<dbReference type="STRING" id="706191.PANA_0410"/>